<protein>
    <submittedName>
        <fullName evidence="9">Unannotated protein</fullName>
    </submittedName>
</protein>
<evidence type="ECO:0000259" key="5">
    <source>
        <dbReference type="Pfam" id="PF01850"/>
    </source>
</evidence>
<keyword evidence="2" id="KW-0540">Nuclease</keyword>
<dbReference type="Pfam" id="PF01850">
    <property type="entry name" value="PIN"/>
    <property type="match status" value="1"/>
</dbReference>
<dbReference type="GO" id="GO:0004540">
    <property type="term" value="F:RNA nuclease activity"/>
    <property type="evidence" value="ECO:0007669"/>
    <property type="project" value="InterPro"/>
</dbReference>
<keyword evidence="1" id="KW-1277">Toxin-antitoxin system</keyword>
<keyword evidence="3" id="KW-0479">Metal-binding</keyword>
<gene>
    <name evidence="6" type="ORF">UFOPK2658_00670</name>
    <name evidence="7" type="ORF">UFOPK2880_00483</name>
    <name evidence="8" type="ORF">UFOPK3004_00584</name>
    <name evidence="9" type="ORF">UFOPK3304_01215</name>
    <name evidence="10" type="ORF">UFOPK4134_00844</name>
</gene>
<dbReference type="EMBL" id="CAFBPS010000053">
    <property type="protein sequence ID" value="CAB5029613.1"/>
    <property type="molecule type" value="Genomic_DNA"/>
</dbReference>
<dbReference type="EMBL" id="CAEZZP010000018">
    <property type="protein sequence ID" value="CAB4765858.1"/>
    <property type="molecule type" value="Genomic_DNA"/>
</dbReference>
<organism evidence="9">
    <name type="scientific">freshwater metagenome</name>
    <dbReference type="NCBI Taxonomy" id="449393"/>
    <lineage>
        <taxon>unclassified sequences</taxon>
        <taxon>metagenomes</taxon>
        <taxon>ecological metagenomes</taxon>
    </lineage>
</organism>
<evidence type="ECO:0000313" key="6">
    <source>
        <dbReference type="EMBL" id="CAB4715617.1"/>
    </source>
</evidence>
<dbReference type="AlphaFoldDB" id="A0A6J7E327"/>
<dbReference type="InterPro" id="IPR002716">
    <property type="entry name" value="PIN_dom"/>
</dbReference>
<accession>A0A6J7E327</accession>
<dbReference type="Gene3D" id="3.40.50.1010">
    <property type="entry name" value="5'-nuclease"/>
    <property type="match status" value="1"/>
</dbReference>
<evidence type="ECO:0000256" key="1">
    <source>
        <dbReference type="ARBA" id="ARBA00022649"/>
    </source>
</evidence>
<dbReference type="EMBL" id="CAFBLJ010000065">
    <property type="protein sequence ID" value="CAB4874929.1"/>
    <property type="molecule type" value="Genomic_DNA"/>
</dbReference>
<sequence length="134" mass="14853">MTTYVDSSALLKLYIAEPDSPTALALLESDPVLVTSWLSHVEVRRNLARVLDGTQLIKARQQCDLDFDLMALITLDEPRWRSAADIAEELGVRSLDAIHLACAQKLNINPLTFVTFDIRQAQAARRMGFTVVGA</sequence>
<evidence type="ECO:0000256" key="2">
    <source>
        <dbReference type="ARBA" id="ARBA00022722"/>
    </source>
</evidence>
<feature type="domain" description="PIN" evidence="5">
    <location>
        <begin position="4"/>
        <end position="125"/>
    </location>
</feature>
<dbReference type="InterPro" id="IPR022907">
    <property type="entry name" value="VapC_family"/>
</dbReference>
<dbReference type="CDD" id="cd09874">
    <property type="entry name" value="PIN_MT3492-like"/>
    <property type="match status" value="1"/>
</dbReference>
<dbReference type="InterPro" id="IPR029060">
    <property type="entry name" value="PIN-like_dom_sf"/>
</dbReference>
<dbReference type="SUPFAM" id="SSF88723">
    <property type="entry name" value="PIN domain-like"/>
    <property type="match status" value="1"/>
</dbReference>
<dbReference type="EMBL" id="CAEZYH010000019">
    <property type="protein sequence ID" value="CAB4715617.1"/>
    <property type="molecule type" value="Genomic_DNA"/>
</dbReference>
<proteinExistence type="inferred from homology"/>
<keyword evidence="4" id="KW-0378">Hydrolase</keyword>
<evidence type="ECO:0000313" key="7">
    <source>
        <dbReference type="EMBL" id="CAB4765858.1"/>
    </source>
</evidence>
<evidence type="ECO:0000256" key="4">
    <source>
        <dbReference type="ARBA" id="ARBA00022801"/>
    </source>
</evidence>
<evidence type="ECO:0000313" key="8">
    <source>
        <dbReference type="EMBL" id="CAB4799471.1"/>
    </source>
</evidence>
<dbReference type="GO" id="GO:0016787">
    <property type="term" value="F:hydrolase activity"/>
    <property type="evidence" value="ECO:0007669"/>
    <property type="project" value="UniProtKB-KW"/>
</dbReference>
<evidence type="ECO:0000256" key="3">
    <source>
        <dbReference type="ARBA" id="ARBA00022723"/>
    </source>
</evidence>
<dbReference type="GO" id="GO:0046872">
    <property type="term" value="F:metal ion binding"/>
    <property type="evidence" value="ECO:0007669"/>
    <property type="project" value="UniProtKB-KW"/>
</dbReference>
<name>A0A6J7E327_9ZZZZ</name>
<dbReference type="EMBL" id="CAFAAL010000035">
    <property type="protein sequence ID" value="CAB4799471.1"/>
    <property type="molecule type" value="Genomic_DNA"/>
</dbReference>
<dbReference type="HAMAP" id="MF_00265">
    <property type="entry name" value="VapC_Nob1"/>
    <property type="match status" value="1"/>
</dbReference>
<evidence type="ECO:0000313" key="10">
    <source>
        <dbReference type="EMBL" id="CAB5029613.1"/>
    </source>
</evidence>
<evidence type="ECO:0000313" key="9">
    <source>
        <dbReference type="EMBL" id="CAB4874929.1"/>
    </source>
</evidence>
<reference evidence="9" key="1">
    <citation type="submission" date="2020-05" db="EMBL/GenBank/DDBJ databases">
        <authorList>
            <person name="Chiriac C."/>
            <person name="Salcher M."/>
            <person name="Ghai R."/>
            <person name="Kavagutti S V."/>
        </authorList>
    </citation>
    <scope>NUCLEOTIDE SEQUENCE</scope>
</reference>